<gene>
    <name evidence="1" type="ORF">ERS450000_01971</name>
</gene>
<sequence>MSAAGAIAGFADPLTRVLLAGDGFTMSSLEAILGAPLLVRVRRQIEVPARRLPEHVTDALRVPGAERVLLRRSALVTADQRLASVNHVVAVRGPAAATGLDDVRVPIGAGLIARGVAQRRRILWAGLRRWPDGRPCAARSYLMVVQDRPLCFVRESFDPDLVPPDHLLEPRS</sequence>
<reference evidence="2" key="1">
    <citation type="submission" date="2015-03" db="EMBL/GenBank/DDBJ databases">
        <authorList>
            <consortium name="Pathogen Informatics"/>
        </authorList>
    </citation>
    <scope>NUCLEOTIDE SEQUENCE [LARGE SCALE GENOMIC DNA]</scope>
    <source>
        <strain evidence="2">NCTC11134</strain>
    </source>
</reference>
<evidence type="ECO:0008006" key="3">
    <source>
        <dbReference type="Google" id="ProtNLM"/>
    </source>
</evidence>
<dbReference type="SUPFAM" id="SSF64288">
    <property type="entry name" value="Chorismate lyase-like"/>
    <property type="match status" value="1"/>
</dbReference>
<dbReference type="RefSeq" id="WP_060592096.1">
    <property type="nucleotide sequence ID" value="NZ_CP031418.1"/>
</dbReference>
<proteinExistence type="predicted"/>
<dbReference type="KEGG" id="nfr:ERS450000_01971"/>
<accession>A0A0H5NMG5</accession>
<dbReference type="EMBL" id="LN868938">
    <property type="protein sequence ID" value="CRY76673.1"/>
    <property type="molecule type" value="Genomic_DNA"/>
</dbReference>
<dbReference type="Proteomes" id="UP000057820">
    <property type="component" value="Chromosome 1"/>
</dbReference>
<dbReference type="Gene3D" id="3.40.1410.10">
    <property type="entry name" value="Chorismate lyase-like"/>
    <property type="match status" value="1"/>
</dbReference>
<dbReference type="InterPro" id="IPR028978">
    <property type="entry name" value="Chorismate_lyase_/UTRA_dom_sf"/>
</dbReference>
<evidence type="ECO:0000313" key="2">
    <source>
        <dbReference type="Proteomes" id="UP000057820"/>
    </source>
</evidence>
<organism evidence="1 2">
    <name type="scientific">Nocardia farcinica</name>
    <dbReference type="NCBI Taxonomy" id="37329"/>
    <lineage>
        <taxon>Bacteria</taxon>
        <taxon>Bacillati</taxon>
        <taxon>Actinomycetota</taxon>
        <taxon>Actinomycetes</taxon>
        <taxon>Mycobacteriales</taxon>
        <taxon>Nocardiaceae</taxon>
        <taxon>Nocardia</taxon>
    </lineage>
</organism>
<protein>
    <recommendedName>
        <fullName evidence="3">Chorismate lyase</fullName>
    </recommendedName>
</protein>
<evidence type="ECO:0000313" key="1">
    <source>
        <dbReference type="EMBL" id="CRY76673.1"/>
    </source>
</evidence>
<dbReference type="AlphaFoldDB" id="A0A0H5NMG5"/>
<name>A0A0H5NMG5_NOCFR</name>